<dbReference type="KEGG" id="bor:COCMIDRAFT_26818"/>
<dbReference type="EMBL" id="KI963994">
    <property type="protein sequence ID" value="EUC44958.1"/>
    <property type="molecule type" value="Genomic_DNA"/>
</dbReference>
<reference evidence="2 3" key="1">
    <citation type="journal article" date="2013" name="PLoS Genet.">
        <title>Comparative genome structure, secondary metabolite, and effector coding capacity across Cochliobolus pathogens.</title>
        <authorList>
            <person name="Condon B.J."/>
            <person name="Leng Y."/>
            <person name="Wu D."/>
            <person name="Bushley K.E."/>
            <person name="Ohm R.A."/>
            <person name="Otillar R."/>
            <person name="Martin J."/>
            <person name="Schackwitz W."/>
            <person name="Grimwood J."/>
            <person name="MohdZainudin N."/>
            <person name="Xue C."/>
            <person name="Wang R."/>
            <person name="Manning V.A."/>
            <person name="Dhillon B."/>
            <person name="Tu Z.J."/>
            <person name="Steffenson B.J."/>
            <person name="Salamov A."/>
            <person name="Sun H."/>
            <person name="Lowry S."/>
            <person name="LaButti K."/>
            <person name="Han J."/>
            <person name="Copeland A."/>
            <person name="Lindquist E."/>
            <person name="Barry K."/>
            <person name="Schmutz J."/>
            <person name="Baker S.E."/>
            <person name="Ciuffetti L.M."/>
            <person name="Grigoriev I.V."/>
            <person name="Zhong S."/>
            <person name="Turgeon B.G."/>
        </authorList>
    </citation>
    <scope>NUCLEOTIDE SEQUENCE [LARGE SCALE GENOMIC DNA]</scope>
    <source>
        <strain evidence="2 3">ATCC 44560</strain>
    </source>
</reference>
<gene>
    <name evidence="2" type="ORF">COCMIDRAFT_26818</name>
</gene>
<dbReference type="HOGENOM" id="CLU_921291_0_0_1"/>
<accession>W6Z5B6</accession>
<evidence type="ECO:0000256" key="1">
    <source>
        <dbReference type="SAM" id="MobiDB-lite"/>
    </source>
</evidence>
<dbReference type="AlphaFoldDB" id="W6Z5B6"/>
<name>W6Z5B6_COCMI</name>
<dbReference type="GeneID" id="19121008"/>
<evidence type="ECO:0000313" key="3">
    <source>
        <dbReference type="Proteomes" id="UP000054032"/>
    </source>
</evidence>
<evidence type="ECO:0000313" key="2">
    <source>
        <dbReference type="EMBL" id="EUC44958.1"/>
    </source>
</evidence>
<sequence length="302" mass="32922">MAMGLFTQSGLHFPNTIDLPQGSTQCVWAKKGAGKESWAGCEDKVPRGAGPEFGFVGLVQSHDIMVPRSKTLKISKCSPWERRIGGQAGGRGAPFSLCRAQQQRGRGPKHITRVSGLPRGDAAPARIHCKSPAYTHPTGARVKANDDARIRTSWKLPFKRATATTDMFASDRPKQPSACNCPQTRRRWSRLHGSEAYTYRASALPAPAPAPAPIPHIFAFACACACDRVSGAPTYSHKEPGYSKGGHYRSNCPRDDGTCTQMGVALQPHYPQHTARLVWTRRTQHKEGRFAVPHALASGYAR</sequence>
<dbReference type="Proteomes" id="UP000054032">
    <property type="component" value="Unassembled WGS sequence"/>
</dbReference>
<protein>
    <submittedName>
        <fullName evidence="2">Uncharacterized protein</fullName>
    </submittedName>
</protein>
<organism evidence="2 3">
    <name type="scientific">Bipolaris oryzae ATCC 44560</name>
    <dbReference type="NCBI Taxonomy" id="930090"/>
    <lineage>
        <taxon>Eukaryota</taxon>
        <taxon>Fungi</taxon>
        <taxon>Dikarya</taxon>
        <taxon>Ascomycota</taxon>
        <taxon>Pezizomycotina</taxon>
        <taxon>Dothideomycetes</taxon>
        <taxon>Pleosporomycetidae</taxon>
        <taxon>Pleosporales</taxon>
        <taxon>Pleosporineae</taxon>
        <taxon>Pleosporaceae</taxon>
        <taxon>Bipolaris</taxon>
    </lineage>
</organism>
<feature type="region of interest" description="Disordered" evidence="1">
    <location>
        <begin position="102"/>
        <end position="122"/>
    </location>
</feature>
<dbReference type="RefSeq" id="XP_007688526.1">
    <property type="nucleotide sequence ID" value="XM_007690336.1"/>
</dbReference>
<keyword evidence="3" id="KW-1185">Reference proteome</keyword>
<proteinExistence type="predicted"/>